<dbReference type="PANTHER" id="PTHR11786">
    <property type="entry name" value="N-HYDROXYARYLAMINE O-ACETYLTRANSFERASE"/>
    <property type="match status" value="1"/>
</dbReference>
<organism evidence="1 2">
    <name type="scientific">Allacma fusca</name>
    <dbReference type="NCBI Taxonomy" id="39272"/>
    <lineage>
        <taxon>Eukaryota</taxon>
        <taxon>Metazoa</taxon>
        <taxon>Ecdysozoa</taxon>
        <taxon>Arthropoda</taxon>
        <taxon>Hexapoda</taxon>
        <taxon>Collembola</taxon>
        <taxon>Symphypleona</taxon>
        <taxon>Sminthuridae</taxon>
        <taxon>Allacma</taxon>
    </lineage>
</organism>
<accession>A0A8J2NSF1</accession>
<reference evidence="1" key="1">
    <citation type="submission" date="2021-06" db="EMBL/GenBank/DDBJ databases">
        <authorList>
            <person name="Hodson N. C."/>
            <person name="Mongue J. A."/>
            <person name="Jaron S. K."/>
        </authorList>
    </citation>
    <scope>NUCLEOTIDE SEQUENCE</scope>
</reference>
<evidence type="ECO:0000313" key="2">
    <source>
        <dbReference type="Proteomes" id="UP000708208"/>
    </source>
</evidence>
<dbReference type="Pfam" id="PF00797">
    <property type="entry name" value="Acetyltransf_2"/>
    <property type="match status" value="1"/>
</dbReference>
<protein>
    <recommendedName>
        <fullName evidence="3">Arylamine N-acetyltransferase</fullName>
    </recommendedName>
</protein>
<dbReference type="AlphaFoldDB" id="A0A8J2NSF1"/>
<dbReference type="InterPro" id="IPR001447">
    <property type="entry name" value="Arylamine_N-AcTrfase"/>
</dbReference>
<dbReference type="EMBL" id="CAJVCH010041373">
    <property type="protein sequence ID" value="CAG7716807.1"/>
    <property type="molecule type" value="Genomic_DNA"/>
</dbReference>
<evidence type="ECO:0008006" key="3">
    <source>
        <dbReference type="Google" id="ProtNLM"/>
    </source>
</evidence>
<sequence length="241" mass="27895">MLTEEQVTEFIEGTLVLVDWREQLKQSKFNFLHKLENRFKQITHYENISWGAKPFEELKPPTVEEVIYQCVEEGGGACLQLNYFLKLILEVLGYDVFAVGGQTQTVNDPKSHIINIVRFPKTEPGVTSSPDDKTYFVLYMVDVGFARPAPGIVNLNELPHSYKCGGFTIQLRNNPELERYERILIGGNPIKGKFESPDETYLDAHFTITPRKFEEFDQTMTWIFNDPAYSFFLNTTFREDQ</sequence>
<keyword evidence="2" id="KW-1185">Reference proteome</keyword>
<comment type="caution">
    <text evidence="1">The sequence shown here is derived from an EMBL/GenBank/DDBJ whole genome shotgun (WGS) entry which is preliminary data.</text>
</comment>
<dbReference type="Proteomes" id="UP000708208">
    <property type="component" value="Unassembled WGS sequence"/>
</dbReference>
<gene>
    <name evidence="1" type="ORF">AFUS01_LOCUS6295</name>
</gene>
<dbReference type="OrthoDB" id="7657606at2759"/>
<dbReference type="PANTHER" id="PTHR11786:SF0">
    <property type="entry name" value="ARYLAMINE N-ACETYLTRANSFERASE 4-RELATED"/>
    <property type="match status" value="1"/>
</dbReference>
<proteinExistence type="predicted"/>
<evidence type="ECO:0000313" key="1">
    <source>
        <dbReference type="EMBL" id="CAG7716807.1"/>
    </source>
</evidence>
<dbReference type="GO" id="GO:0016407">
    <property type="term" value="F:acetyltransferase activity"/>
    <property type="evidence" value="ECO:0007669"/>
    <property type="project" value="InterPro"/>
</dbReference>
<name>A0A8J2NSF1_9HEXA</name>